<organism evidence="2 6">
    <name type="scientific">Rotaria magnacalcarata</name>
    <dbReference type="NCBI Taxonomy" id="392030"/>
    <lineage>
        <taxon>Eukaryota</taxon>
        <taxon>Metazoa</taxon>
        <taxon>Spiralia</taxon>
        <taxon>Gnathifera</taxon>
        <taxon>Rotifera</taxon>
        <taxon>Eurotatoria</taxon>
        <taxon>Bdelloidea</taxon>
        <taxon>Philodinida</taxon>
        <taxon>Philodinidae</taxon>
        <taxon>Rotaria</taxon>
    </lineage>
</organism>
<dbReference type="Proteomes" id="UP000663866">
    <property type="component" value="Unassembled WGS sequence"/>
</dbReference>
<dbReference type="Proteomes" id="UP000663856">
    <property type="component" value="Unassembled WGS sequence"/>
</dbReference>
<evidence type="ECO:0000313" key="5">
    <source>
        <dbReference type="EMBL" id="CAF4421418.1"/>
    </source>
</evidence>
<evidence type="ECO:0000313" key="3">
    <source>
        <dbReference type="EMBL" id="CAF2243661.1"/>
    </source>
</evidence>
<evidence type="ECO:0000313" key="4">
    <source>
        <dbReference type="EMBL" id="CAF4320587.1"/>
    </source>
</evidence>
<dbReference type="Proteomes" id="UP000663842">
    <property type="component" value="Unassembled WGS sequence"/>
</dbReference>
<dbReference type="EMBL" id="CAJNRF010001570">
    <property type="protein sequence ID" value="CAF2018175.1"/>
    <property type="molecule type" value="Genomic_DNA"/>
</dbReference>
<reference evidence="2" key="1">
    <citation type="submission" date="2021-02" db="EMBL/GenBank/DDBJ databases">
        <authorList>
            <person name="Nowell W R."/>
        </authorList>
    </citation>
    <scope>NUCLEOTIDE SEQUENCE</scope>
</reference>
<proteinExistence type="predicted"/>
<evidence type="ECO:0000313" key="6">
    <source>
        <dbReference type="Proteomes" id="UP000663856"/>
    </source>
</evidence>
<name>A0A816NBJ7_9BILA</name>
<dbReference type="EMBL" id="CAJOBG010042720">
    <property type="protein sequence ID" value="CAF4421418.1"/>
    <property type="molecule type" value="Genomic_DNA"/>
</dbReference>
<protein>
    <submittedName>
        <fullName evidence="2">Uncharacterized protein</fullName>
    </submittedName>
</protein>
<gene>
    <name evidence="5" type="ORF">OVN521_LOCUS36119</name>
    <name evidence="4" type="ORF">UXM345_LOCUS34445</name>
    <name evidence="2" type="ORF">WKI299_LOCUS5637</name>
    <name evidence="3" type="ORF">XDN619_LOCUS34945</name>
</gene>
<dbReference type="EMBL" id="CAJOBF010012607">
    <property type="protein sequence ID" value="CAF4320587.1"/>
    <property type="molecule type" value="Genomic_DNA"/>
</dbReference>
<keyword evidence="1" id="KW-0175">Coiled coil</keyword>
<dbReference type="EMBL" id="CAJNRG010017953">
    <property type="protein sequence ID" value="CAF2243661.1"/>
    <property type="molecule type" value="Genomic_DNA"/>
</dbReference>
<feature type="coiled-coil region" evidence="1">
    <location>
        <begin position="96"/>
        <end position="130"/>
    </location>
</feature>
<evidence type="ECO:0000313" key="2">
    <source>
        <dbReference type="EMBL" id="CAF2018175.1"/>
    </source>
</evidence>
<dbReference type="Proteomes" id="UP000663887">
    <property type="component" value="Unassembled WGS sequence"/>
</dbReference>
<dbReference type="AlphaFoldDB" id="A0A816NBJ7"/>
<accession>A0A816NBJ7</accession>
<sequence length="146" mass="17189">MNTNPRLAASTIHLVKSGHGYENVNRFKNDLSKNLRKQREEYEQEIDRLKKAHNEQTNKFCNEIDRCSSLLHQYKLELGSMRTEIHIKEKQESYVIQNLETKTSQLSNDNTKLKEELLILTNKYQTVSQEMQEARKYLLTMIASLS</sequence>
<comment type="caution">
    <text evidence="2">The sequence shown here is derived from an EMBL/GenBank/DDBJ whole genome shotgun (WGS) entry which is preliminary data.</text>
</comment>
<evidence type="ECO:0000313" key="7">
    <source>
        <dbReference type="Proteomes" id="UP000663866"/>
    </source>
</evidence>
<evidence type="ECO:0000256" key="1">
    <source>
        <dbReference type="SAM" id="Coils"/>
    </source>
</evidence>
<feature type="coiled-coil region" evidence="1">
    <location>
        <begin position="21"/>
        <end position="59"/>
    </location>
</feature>
<keyword evidence="7" id="KW-1185">Reference proteome</keyword>